<dbReference type="GO" id="GO:0017061">
    <property type="term" value="F:S-methyl-5-thioadenosine phosphorylase activity"/>
    <property type="evidence" value="ECO:0007669"/>
    <property type="project" value="UniProtKB-EC"/>
</dbReference>
<comment type="similarity">
    <text evidence="3">Belongs to the purine nucleoside phosphorylase YfiH/LACC1 family.</text>
</comment>
<dbReference type="CDD" id="cd16833">
    <property type="entry name" value="YfiH"/>
    <property type="match status" value="1"/>
</dbReference>
<keyword evidence="7" id="KW-0862">Zinc</keyword>
<evidence type="ECO:0000256" key="9">
    <source>
        <dbReference type="ARBA" id="ARBA00047989"/>
    </source>
</evidence>
<keyword evidence="4" id="KW-0808">Transferase</keyword>
<dbReference type="AlphaFoldDB" id="A0A1V2I9B2"/>
<keyword evidence="5" id="KW-0479">Metal-binding</keyword>
<dbReference type="InterPro" id="IPR038371">
    <property type="entry name" value="Cu_polyphenol_OxRdtase_sf"/>
</dbReference>
<dbReference type="PANTHER" id="PTHR30616">
    <property type="entry name" value="UNCHARACTERIZED PROTEIN YFIH"/>
    <property type="match status" value="1"/>
</dbReference>
<keyword evidence="13" id="KW-1185">Reference proteome</keyword>
<comment type="catalytic activity">
    <reaction evidence="11">
        <text>S-methyl-5'-thioadenosine + phosphate = 5-(methylsulfanyl)-alpha-D-ribose 1-phosphate + adenine</text>
        <dbReference type="Rhea" id="RHEA:11852"/>
        <dbReference type="ChEBI" id="CHEBI:16708"/>
        <dbReference type="ChEBI" id="CHEBI:17509"/>
        <dbReference type="ChEBI" id="CHEBI:43474"/>
        <dbReference type="ChEBI" id="CHEBI:58533"/>
        <dbReference type="EC" id="2.4.2.28"/>
    </reaction>
    <physiologicalReaction direction="left-to-right" evidence="11">
        <dbReference type="Rhea" id="RHEA:11853"/>
    </physiologicalReaction>
</comment>
<dbReference type="Gene3D" id="3.60.140.10">
    <property type="entry name" value="CNF1/YfiH-like putative cysteine hydrolases"/>
    <property type="match status" value="1"/>
</dbReference>
<accession>A0A1V2I9B2</accession>
<dbReference type="GO" id="GO:0005507">
    <property type="term" value="F:copper ion binding"/>
    <property type="evidence" value="ECO:0007669"/>
    <property type="project" value="TreeGrafter"/>
</dbReference>
<evidence type="ECO:0000256" key="3">
    <source>
        <dbReference type="ARBA" id="ARBA00007353"/>
    </source>
</evidence>
<evidence type="ECO:0000256" key="8">
    <source>
        <dbReference type="ARBA" id="ARBA00023008"/>
    </source>
</evidence>
<keyword evidence="8" id="KW-0186">Copper</keyword>
<evidence type="ECO:0008006" key="14">
    <source>
        <dbReference type="Google" id="ProtNLM"/>
    </source>
</evidence>
<dbReference type="Proteomes" id="UP000188929">
    <property type="component" value="Unassembled WGS sequence"/>
</dbReference>
<comment type="caution">
    <text evidence="12">The sequence shown here is derived from an EMBL/GenBank/DDBJ whole genome shotgun (WGS) entry which is preliminary data.</text>
</comment>
<evidence type="ECO:0000313" key="13">
    <source>
        <dbReference type="Proteomes" id="UP000188929"/>
    </source>
</evidence>
<dbReference type="EMBL" id="MOMC01000044">
    <property type="protein sequence ID" value="ONH27737.1"/>
    <property type="molecule type" value="Genomic_DNA"/>
</dbReference>
<protein>
    <recommendedName>
        <fullName evidence="14">Purine nucleoside phosphorylase</fullName>
    </recommendedName>
</protein>
<dbReference type="OrthoDB" id="4279at2"/>
<sequence length="247" mass="25331">MTAVVTTRHGGVSSGSYASLNLGDRVGDDHEAVLENRRRVADALGVDRLTVPDQRHTNRVAVVGPALAGRGHEGAADSVAAFPATDALITDLPGVALAITGADCTPVVLFDRGRRAIGVAHCGRAGTVLGMLPRTIEAMTATYGTEPGDLLVGIGPAIGAASYEIGDAQAAEVTAAFGDAGLLTPTRPGHCTLDVVGGLRIQLRAAGVKDANIHDMAIDTRTSTDIFFSDRATRPCGRFMAVAVLPA</sequence>
<comment type="catalytic activity">
    <reaction evidence="10">
        <text>adenosine + phosphate = alpha-D-ribose 1-phosphate + adenine</text>
        <dbReference type="Rhea" id="RHEA:27642"/>
        <dbReference type="ChEBI" id="CHEBI:16335"/>
        <dbReference type="ChEBI" id="CHEBI:16708"/>
        <dbReference type="ChEBI" id="CHEBI:43474"/>
        <dbReference type="ChEBI" id="CHEBI:57720"/>
        <dbReference type="EC" id="2.4.2.1"/>
    </reaction>
    <physiologicalReaction direction="left-to-right" evidence="10">
        <dbReference type="Rhea" id="RHEA:27643"/>
    </physiologicalReaction>
</comment>
<keyword evidence="6" id="KW-0378">Hydrolase</keyword>
<comment type="function">
    <text evidence="2">Purine nucleoside enzyme that catalyzes the phosphorolysis of adenosine and inosine nucleosides, yielding D-ribose 1-phosphate and the respective free bases, adenine and hypoxanthine. Also catalyzes the phosphorolysis of S-methyl-5'-thioadenosine into adenine and S-methyl-5-thio-alpha-D-ribose 1-phosphate. Also has adenosine deaminase activity.</text>
</comment>
<evidence type="ECO:0000256" key="10">
    <source>
        <dbReference type="ARBA" id="ARBA00048968"/>
    </source>
</evidence>
<evidence type="ECO:0000256" key="1">
    <source>
        <dbReference type="ARBA" id="ARBA00000553"/>
    </source>
</evidence>
<evidence type="ECO:0000256" key="7">
    <source>
        <dbReference type="ARBA" id="ARBA00022833"/>
    </source>
</evidence>
<comment type="catalytic activity">
    <reaction evidence="1">
        <text>inosine + phosphate = alpha-D-ribose 1-phosphate + hypoxanthine</text>
        <dbReference type="Rhea" id="RHEA:27646"/>
        <dbReference type="ChEBI" id="CHEBI:17368"/>
        <dbReference type="ChEBI" id="CHEBI:17596"/>
        <dbReference type="ChEBI" id="CHEBI:43474"/>
        <dbReference type="ChEBI" id="CHEBI:57720"/>
        <dbReference type="EC" id="2.4.2.1"/>
    </reaction>
    <physiologicalReaction direction="left-to-right" evidence="1">
        <dbReference type="Rhea" id="RHEA:27647"/>
    </physiologicalReaction>
</comment>
<dbReference type="STRING" id="1834516.BL253_21030"/>
<dbReference type="GO" id="GO:0016787">
    <property type="term" value="F:hydrolase activity"/>
    <property type="evidence" value="ECO:0007669"/>
    <property type="project" value="UniProtKB-KW"/>
</dbReference>
<dbReference type="PANTHER" id="PTHR30616:SF2">
    <property type="entry name" value="PURINE NUCLEOSIDE PHOSPHORYLASE LACC1"/>
    <property type="match status" value="1"/>
</dbReference>
<dbReference type="SUPFAM" id="SSF64438">
    <property type="entry name" value="CNF1/YfiH-like putative cysteine hydrolases"/>
    <property type="match status" value="1"/>
</dbReference>
<evidence type="ECO:0000256" key="5">
    <source>
        <dbReference type="ARBA" id="ARBA00022723"/>
    </source>
</evidence>
<dbReference type="Pfam" id="PF02578">
    <property type="entry name" value="Cu-oxidase_4"/>
    <property type="match status" value="1"/>
</dbReference>
<name>A0A1V2I9B2_9ACTN</name>
<evidence type="ECO:0000256" key="6">
    <source>
        <dbReference type="ARBA" id="ARBA00022801"/>
    </source>
</evidence>
<comment type="catalytic activity">
    <reaction evidence="9">
        <text>adenosine + H2O + H(+) = inosine + NH4(+)</text>
        <dbReference type="Rhea" id="RHEA:24408"/>
        <dbReference type="ChEBI" id="CHEBI:15377"/>
        <dbReference type="ChEBI" id="CHEBI:15378"/>
        <dbReference type="ChEBI" id="CHEBI:16335"/>
        <dbReference type="ChEBI" id="CHEBI:17596"/>
        <dbReference type="ChEBI" id="CHEBI:28938"/>
        <dbReference type="EC" id="3.5.4.4"/>
    </reaction>
    <physiologicalReaction direction="left-to-right" evidence="9">
        <dbReference type="Rhea" id="RHEA:24409"/>
    </physiologicalReaction>
</comment>
<evidence type="ECO:0000256" key="11">
    <source>
        <dbReference type="ARBA" id="ARBA00049893"/>
    </source>
</evidence>
<dbReference type="InterPro" id="IPR011324">
    <property type="entry name" value="Cytotoxic_necrot_fac-like_cat"/>
</dbReference>
<dbReference type="RefSeq" id="WP_076818907.1">
    <property type="nucleotide sequence ID" value="NZ_MOMC01000044.1"/>
</dbReference>
<dbReference type="InterPro" id="IPR003730">
    <property type="entry name" value="Cu_polyphenol_OxRdtase"/>
</dbReference>
<gene>
    <name evidence="12" type="ORF">BL253_21030</name>
</gene>
<proteinExistence type="inferred from homology"/>
<reference evidence="13" key="1">
    <citation type="submission" date="2016-10" db="EMBL/GenBank/DDBJ databases">
        <title>Frankia sp. NRRL B-16386 Genome sequencing.</title>
        <authorList>
            <person name="Ghodhbane-Gtari F."/>
            <person name="Swanson E."/>
            <person name="Gueddou A."/>
            <person name="Hezbri K."/>
            <person name="Ktari K."/>
            <person name="Nouioui I."/>
            <person name="Morris K."/>
            <person name="Simpson S."/>
            <person name="Abebe-Akele F."/>
            <person name="Thomas K."/>
            <person name="Gtari M."/>
            <person name="Tisa L.S."/>
        </authorList>
    </citation>
    <scope>NUCLEOTIDE SEQUENCE [LARGE SCALE GENOMIC DNA]</scope>
    <source>
        <strain evidence="13">NRRL B-16386</strain>
    </source>
</reference>
<evidence type="ECO:0000256" key="4">
    <source>
        <dbReference type="ARBA" id="ARBA00022679"/>
    </source>
</evidence>
<evidence type="ECO:0000256" key="2">
    <source>
        <dbReference type="ARBA" id="ARBA00003215"/>
    </source>
</evidence>
<evidence type="ECO:0000313" key="12">
    <source>
        <dbReference type="EMBL" id="ONH27737.1"/>
    </source>
</evidence>
<organism evidence="12 13">
    <name type="scientific">Pseudofrankia asymbiotica</name>
    <dbReference type="NCBI Taxonomy" id="1834516"/>
    <lineage>
        <taxon>Bacteria</taxon>
        <taxon>Bacillati</taxon>
        <taxon>Actinomycetota</taxon>
        <taxon>Actinomycetes</taxon>
        <taxon>Frankiales</taxon>
        <taxon>Frankiaceae</taxon>
        <taxon>Pseudofrankia</taxon>
    </lineage>
</organism>